<comment type="caution">
    <text evidence="1">The sequence shown here is derived from an EMBL/GenBank/DDBJ whole genome shotgun (WGS) entry which is preliminary data.</text>
</comment>
<evidence type="ECO:0008006" key="3">
    <source>
        <dbReference type="Google" id="ProtNLM"/>
    </source>
</evidence>
<name>A0A540M023_MALBA</name>
<accession>A0A540M023</accession>
<dbReference type="Proteomes" id="UP000315295">
    <property type="component" value="Unassembled WGS sequence"/>
</dbReference>
<reference evidence="1 2" key="1">
    <citation type="journal article" date="2019" name="G3 (Bethesda)">
        <title>Sequencing of a Wild Apple (Malus baccata) Genome Unravels the Differences Between Cultivated and Wild Apple Species Regarding Disease Resistance and Cold Tolerance.</title>
        <authorList>
            <person name="Chen X."/>
        </authorList>
    </citation>
    <scope>NUCLEOTIDE SEQUENCE [LARGE SCALE GENOMIC DNA]</scope>
    <source>
        <strain evidence="2">cv. Shandingzi</strain>
        <tissue evidence="1">Leaves</tissue>
    </source>
</reference>
<dbReference type="EMBL" id="VIEB01000403">
    <property type="protein sequence ID" value="TQD92048.1"/>
    <property type="molecule type" value="Genomic_DNA"/>
</dbReference>
<organism evidence="1 2">
    <name type="scientific">Malus baccata</name>
    <name type="common">Siberian crab apple</name>
    <name type="synonym">Pyrus baccata</name>
    <dbReference type="NCBI Taxonomy" id="106549"/>
    <lineage>
        <taxon>Eukaryota</taxon>
        <taxon>Viridiplantae</taxon>
        <taxon>Streptophyta</taxon>
        <taxon>Embryophyta</taxon>
        <taxon>Tracheophyta</taxon>
        <taxon>Spermatophyta</taxon>
        <taxon>Magnoliopsida</taxon>
        <taxon>eudicotyledons</taxon>
        <taxon>Gunneridae</taxon>
        <taxon>Pentapetalae</taxon>
        <taxon>rosids</taxon>
        <taxon>fabids</taxon>
        <taxon>Rosales</taxon>
        <taxon>Rosaceae</taxon>
        <taxon>Amygdaloideae</taxon>
        <taxon>Maleae</taxon>
        <taxon>Malus</taxon>
    </lineage>
</organism>
<dbReference type="AlphaFoldDB" id="A0A540M023"/>
<dbReference type="PANTHER" id="PTHR33325:SF11">
    <property type="entry name" value="COLD SHOCK DOMAIN-CONTAINING PROTEIN 4-LIKE"/>
    <property type="match status" value="1"/>
</dbReference>
<evidence type="ECO:0000313" key="2">
    <source>
        <dbReference type="Proteomes" id="UP000315295"/>
    </source>
</evidence>
<protein>
    <recommendedName>
        <fullName evidence="3">Retrotransposon Copia-like N-terminal domain-containing protein</fullName>
    </recommendedName>
</protein>
<keyword evidence="2" id="KW-1185">Reference proteome</keyword>
<dbReference type="PANTHER" id="PTHR33325">
    <property type="entry name" value="ZINC FINGER, CCHC-TYPE-RELATED"/>
    <property type="match status" value="1"/>
</dbReference>
<sequence>MLNLNKLKFTALEVSGRNYLKWVQDVKLHLTAKGIRATIEAPTDAKPIDEAQKATAIIFIRRHIHDALQTEHLAEEDPRTLWLALADRFDHQKTFTCLKQDTTGSIYASKTLSL</sequence>
<proteinExistence type="predicted"/>
<gene>
    <name evidence="1" type="ORF">C1H46_022373</name>
</gene>
<evidence type="ECO:0000313" key="1">
    <source>
        <dbReference type="EMBL" id="TQD92048.1"/>
    </source>
</evidence>